<organism evidence="2 3">
    <name type="scientific">Saccharopolyspora cebuensis</name>
    <dbReference type="NCBI Taxonomy" id="418759"/>
    <lineage>
        <taxon>Bacteria</taxon>
        <taxon>Bacillati</taxon>
        <taxon>Actinomycetota</taxon>
        <taxon>Actinomycetes</taxon>
        <taxon>Pseudonocardiales</taxon>
        <taxon>Pseudonocardiaceae</taxon>
        <taxon>Saccharopolyspora</taxon>
    </lineage>
</organism>
<dbReference type="EMBL" id="JBGEHV010000110">
    <property type="protein sequence ID" value="MEY8043595.1"/>
    <property type="molecule type" value="Genomic_DNA"/>
</dbReference>
<name>A0ABV4CR79_9PSEU</name>
<accession>A0ABV4CR79</accession>
<dbReference type="SUPFAM" id="SSF47413">
    <property type="entry name" value="lambda repressor-like DNA-binding domains"/>
    <property type="match status" value="1"/>
</dbReference>
<feature type="domain" description="HTH cro/C1-type" evidence="1">
    <location>
        <begin position="5"/>
        <end position="70"/>
    </location>
</feature>
<evidence type="ECO:0000313" key="3">
    <source>
        <dbReference type="Proteomes" id="UP001564626"/>
    </source>
</evidence>
<reference evidence="2 3" key="1">
    <citation type="submission" date="2024-08" db="EMBL/GenBank/DDBJ databases">
        <title>Genome mining of Saccharopolyspora cebuensis PGLac3 from Nigerian medicinal plant.</title>
        <authorList>
            <person name="Ezeobiora C.E."/>
            <person name="Igbokwe N.H."/>
            <person name="Amin D.H."/>
            <person name="Mendie U.E."/>
        </authorList>
    </citation>
    <scope>NUCLEOTIDE SEQUENCE [LARGE SCALE GENOMIC DNA]</scope>
    <source>
        <strain evidence="2 3">PGLac3</strain>
    </source>
</reference>
<dbReference type="InterPro" id="IPR010982">
    <property type="entry name" value="Lambda_DNA-bd_dom_sf"/>
</dbReference>
<keyword evidence="3" id="KW-1185">Reference proteome</keyword>
<dbReference type="RefSeq" id="WP_345364015.1">
    <property type="nucleotide sequence ID" value="NZ_BAABII010000010.1"/>
</dbReference>
<evidence type="ECO:0000259" key="1">
    <source>
        <dbReference type="PROSITE" id="PS50943"/>
    </source>
</evidence>
<dbReference type="CDD" id="cd00093">
    <property type="entry name" value="HTH_XRE"/>
    <property type="match status" value="1"/>
</dbReference>
<proteinExistence type="predicted"/>
<dbReference type="Proteomes" id="UP001564626">
    <property type="component" value="Unassembled WGS sequence"/>
</dbReference>
<dbReference type="Gene3D" id="1.10.260.40">
    <property type="entry name" value="lambda repressor-like DNA-binding domains"/>
    <property type="match status" value="1"/>
</dbReference>
<evidence type="ECO:0000313" key="2">
    <source>
        <dbReference type="EMBL" id="MEY8043595.1"/>
    </source>
</evidence>
<comment type="caution">
    <text evidence="2">The sequence shown here is derived from an EMBL/GenBank/DDBJ whole genome shotgun (WGS) entry which is preliminary data.</text>
</comment>
<dbReference type="PROSITE" id="PS50943">
    <property type="entry name" value="HTH_CROC1"/>
    <property type="match status" value="1"/>
</dbReference>
<protein>
    <submittedName>
        <fullName evidence="2">Helix-turn-helix transcriptional regulator</fullName>
    </submittedName>
</protein>
<gene>
    <name evidence="2" type="ORF">AB8O55_29665</name>
</gene>
<dbReference type="InterPro" id="IPR001387">
    <property type="entry name" value="Cro/C1-type_HTH"/>
</dbReference>
<sequence length="407" mass="44341">MGNRVREYRQARCWRQRDLADQVEVLSRRVLNETLSVTERTVSRWERGDTPSLPAQRVLSALFEASPEELGFHRPPPAPRRDVDDVPGGVDAVELVARLTRSDASDGTMALLARRVDRLCRDYPTRRADDLLVEARDWLARTLTLTDQRLSLTQHREALVQAGWLSALVACLTYDLGDASGAETWREATAQLGHEADHSELVAWSFEIAAWMALTSGRPGHAAACAAAGERINHTSCVGAQLAAQSARALALTGDRAGAETAMARGRAILAQLPAPVDPDHHFVIDPAKADFYAVDVYRLLDVREAATDYATRVLDHCGPGGGVIRSPMRRSEALLTLGVVAARDGDLDTAVHRGTTALGDPRQCLPSLLTVAADLHTALQPHTHEPVTAPWRDALAQVRDTRALDP</sequence>